<accession>A0A644TXD1</accession>
<gene>
    <name evidence="1" type="ORF">SDC9_16877</name>
</gene>
<organism evidence="1">
    <name type="scientific">bioreactor metagenome</name>
    <dbReference type="NCBI Taxonomy" id="1076179"/>
    <lineage>
        <taxon>unclassified sequences</taxon>
        <taxon>metagenomes</taxon>
        <taxon>ecological metagenomes</taxon>
    </lineage>
</organism>
<dbReference type="EMBL" id="VSSQ01000057">
    <property type="protein sequence ID" value="MPL71107.1"/>
    <property type="molecule type" value="Genomic_DNA"/>
</dbReference>
<name>A0A644TXD1_9ZZZZ</name>
<comment type="caution">
    <text evidence="1">The sequence shown here is derived from an EMBL/GenBank/DDBJ whole genome shotgun (WGS) entry which is preliminary data.</text>
</comment>
<dbReference type="AlphaFoldDB" id="A0A644TXD1"/>
<proteinExistence type="predicted"/>
<protein>
    <submittedName>
        <fullName evidence="1">Uncharacterized protein</fullName>
    </submittedName>
</protein>
<reference evidence="1" key="1">
    <citation type="submission" date="2019-08" db="EMBL/GenBank/DDBJ databases">
        <authorList>
            <person name="Kucharzyk K."/>
            <person name="Murdoch R.W."/>
            <person name="Higgins S."/>
            <person name="Loffler F."/>
        </authorList>
    </citation>
    <scope>NUCLEOTIDE SEQUENCE</scope>
</reference>
<sequence>MGGGPLRMPRPAVSHRVKVKLGLLLLGQLGHVMHLLTLGHQEVLDQFLVEDAPDQRVFGESIDRKVPGRGQLREALRIGVADDRIVGDQAVLDADQRRAQNRGDAEIGVHVAARHAMLDPPRRGARGRDSQRCGAVLIGPADAGRRMGVRYKALEAVRMWREDQGRAGQGGKAAGDRGAHRLRSLLAAVIEDVAPVAVEHREMHVHAVARPQRIGFRHERGGKAMAAGKPLHQHLEGPGVIGGLQRVGLVHQVQLELARPGFRDCGVGGNIHRLAGVIKRAEEGVEGIEGAQAQRFAAGAPLARAGRGRHPQGLAAVVDQEEFKLGRDHRGQAAVLVAVNDAGQRLARIAGIGPAVHVEHPDRQKRGRRGEPGHRHEAALGRAQQSVAIAGLEDERAVLDVLAPDVEVHHREGKPRPLGEDLVGEPCGDALAPRHPVQVRRCHANGAHFGVFSQPVHVLT</sequence>
<evidence type="ECO:0000313" key="1">
    <source>
        <dbReference type="EMBL" id="MPL71107.1"/>
    </source>
</evidence>